<dbReference type="PANTHER" id="PTHR46888:SF1">
    <property type="entry name" value="RIBONUCLEASE H"/>
    <property type="match status" value="1"/>
</dbReference>
<dbReference type="Proteomes" id="UP000288716">
    <property type="component" value="Unassembled WGS sequence"/>
</dbReference>
<feature type="compositionally biased region" description="Polar residues" evidence="2">
    <location>
        <begin position="199"/>
        <end position="213"/>
    </location>
</feature>
<dbReference type="CDD" id="cd00303">
    <property type="entry name" value="retropepsin_like"/>
    <property type="match status" value="1"/>
</dbReference>
<feature type="compositionally biased region" description="Low complexity" evidence="2">
    <location>
        <begin position="148"/>
        <end position="163"/>
    </location>
</feature>
<dbReference type="GO" id="GO:0008270">
    <property type="term" value="F:zinc ion binding"/>
    <property type="evidence" value="ECO:0007669"/>
    <property type="project" value="UniProtKB-KW"/>
</dbReference>
<feature type="compositionally biased region" description="Basic and acidic residues" evidence="2">
    <location>
        <begin position="186"/>
        <end position="198"/>
    </location>
</feature>
<dbReference type="STRING" id="299467.A0A443RWY4"/>
<accession>A0A443RWY4</accession>
<dbReference type="Gene3D" id="2.40.70.10">
    <property type="entry name" value="Acid Proteases"/>
    <property type="match status" value="1"/>
</dbReference>
<dbReference type="GO" id="GO:0003676">
    <property type="term" value="F:nucleic acid binding"/>
    <property type="evidence" value="ECO:0007669"/>
    <property type="project" value="InterPro"/>
</dbReference>
<dbReference type="SUPFAM" id="SSF50630">
    <property type="entry name" value="Acid proteases"/>
    <property type="match status" value="1"/>
</dbReference>
<sequence>MKETDIIHNIINGIEPEIAKILYTANPDKVEKLLEIAKNAERGIQNVLSRNGRRAQRDSNDELKSLVYQLTEKFDSLAKERANNSQRKVHFSNPPVMRNQSRSSEGVIRCWNCGNTGHAARFCRFRNERYGRNPHFNRDNSPGARQTNFQNRPANNSFNNNNGNRRDSYNFRRENGQSQSQGRYSNSREFRRERDDSNRNPLLNRQETRSPQRNVVTEIGYNKNNDKGELIFTNLVVENLMIKCLIDTGSMVTLIREEIAKKINKEILPYNGSEVNSATGHRFSIIGEMELNIYLNEFERNRVVVYALVVKDFAFDVLLGNDFNRIAGTTVDCAVLNFRFVLEIMICKMNW</sequence>
<dbReference type="SUPFAM" id="SSF57756">
    <property type="entry name" value="Retrovirus zinc finger-like domains"/>
    <property type="match status" value="1"/>
</dbReference>
<comment type="caution">
    <text evidence="4">The sequence shown here is derived from an EMBL/GenBank/DDBJ whole genome shotgun (WGS) entry which is preliminary data.</text>
</comment>
<feature type="region of interest" description="Disordered" evidence="2">
    <location>
        <begin position="130"/>
        <end position="213"/>
    </location>
</feature>
<keyword evidence="1" id="KW-0863">Zinc-finger</keyword>
<dbReference type="AlphaFoldDB" id="A0A443RWY4"/>
<dbReference type="InterPro" id="IPR036875">
    <property type="entry name" value="Znf_CCHC_sf"/>
</dbReference>
<dbReference type="PROSITE" id="PS50158">
    <property type="entry name" value="ZF_CCHC"/>
    <property type="match status" value="1"/>
</dbReference>
<keyword evidence="1" id="KW-0479">Metal-binding</keyword>
<gene>
    <name evidence="4" type="ORF">B4U80_12249</name>
</gene>
<feature type="compositionally biased region" description="Basic and acidic residues" evidence="2">
    <location>
        <begin position="164"/>
        <end position="175"/>
    </location>
</feature>
<dbReference type="InterPro" id="IPR021109">
    <property type="entry name" value="Peptidase_aspartic_dom_sf"/>
</dbReference>
<evidence type="ECO:0000259" key="3">
    <source>
        <dbReference type="PROSITE" id="PS50158"/>
    </source>
</evidence>
<feature type="compositionally biased region" description="Polar residues" evidence="2">
    <location>
        <begin position="176"/>
        <end position="185"/>
    </location>
</feature>
<dbReference type="PANTHER" id="PTHR46888">
    <property type="entry name" value="ZINC KNUCKLE DOMAINCONTAINING PROTEIN-RELATED"/>
    <property type="match status" value="1"/>
</dbReference>
<feature type="domain" description="CCHC-type" evidence="3">
    <location>
        <begin position="109"/>
        <end position="124"/>
    </location>
</feature>
<evidence type="ECO:0000256" key="2">
    <source>
        <dbReference type="SAM" id="MobiDB-lite"/>
    </source>
</evidence>
<protein>
    <recommendedName>
        <fullName evidence="3">CCHC-type domain-containing protein</fullName>
    </recommendedName>
</protein>
<evidence type="ECO:0000313" key="5">
    <source>
        <dbReference type="Proteomes" id="UP000288716"/>
    </source>
</evidence>
<keyword evidence="1" id="KW-0862">Zinc</keyword>
<dbReference type="OrthoDB" id="7493609at2759"/>
<reference evidence="4 5" key="1">
    <citation type="journal article" date="2018" name="Gigascience">
        <title>Genomes of trombidid mites reveal novel predicted allergens and laterally-transferred genes associated with secondary metabolism.</title>
        <authorList>
            <person name="Dong X."/>
            <person name="Chaisiri K."/>
            <person name="Xia D."/>
            <person name="Armstrong S.D."/>
            <person name="Fang Y."/>
            <person name="Donnelly M.J."/>
            <person name="Kadowaki T."/>
            <person name="McGarry J.W."/>
            <person name="Darby A.C."/>
            <person name="Makepeace B.L."/>
        </authorList>
    </citation>
    <scope>NUCLEOTIDE SEQUENCE [LARGE SCALE GENOMIC DNA]</scope>
    <source>
        <strain evidence="4">UoL-UT</strain>
    </source>
</reference>
<evidence type="ECO:0000313" key="4">
    <source>
        <dbReference type="EMBL" id="RWS19638.1"/>
    </source>
</evidence>
<dbReference type="EMBL" id="NCKV01024095">
    <property type="protein sequence ID" value="RWS19638.1"/>
    <property type="molecule type" value="Genomic_DNA"/>
</dbReference>
<dbReference type="VEuPathDB" id="VectorBase:LDEU012402"/>
<evidence type="ECO:0000256" key="1">
    <source>
        <dbReference type="PROSITE-ProRule" id="PRU00047"/>
    </source>
</evidence>
<keyword evidence="5" id="KW-1185">Reference proteome</keyword>
<organism evidence="4 5">
    <name type="scientific">Leptotrombidium deliense</name>
    <dbReference type="NCBI Taxonomy" id="299467"/>
    <lineage>
        <taxon>Eukaryota</taxon>
        <taxon>Metazoa</taxon>
        <taxon>Ecdysozoa</taxon>
        <taxon>Arthropoda</taxon>
        <taxon>Chelicerata</taxon>
        <taxon>Arachnida</taxon>
        <taxon>Acari</taxon>
        <taxon>Acariformes</taxon>
        <taxon>Trombidiformes</taxon>
        <taxon>Prostigmata</taxon>
        <taxon>Anystina</taxon>
        <taxon>Parasitengona</taxon>
        <taxon>Trombiculoidea</taxon>
        <taxon>Trombiculidae</taxon>
        <taxon>Leptotrombidium</taxon>
    </lineage>
</organism>
<proteinExistence type="predicted"/>
<dbReference type="InterPro" id="IPR001878">
    <property type="entry name" value="Znf_CCHC"/>
</dbReference>
<feature type="region of interest" description="Disordered" evidence="2">
    <location>
        <begin position="81"/>
        <end position="100"/>
    </location>
</feature>
<name>A0A443RWY4_9ACAR</name>